<organism evidence="2 3">
    <name type="scientific">Fasciolopsis buskii</name>
    <dbReference type="NCBI Taxonomy" id="27845"/>
    <lineage>
        <taxon>Eukaryota</taxon>
        <taxon>Metazoa</taxon>
        <taxon>Spiralia</taxon>
        <taxon>Lophotrochozoa</taxon>
        <taxon>Platyhelminthes</taxon>
        <taxon>Trematoda</taxon>
        <taxon>Digenea</taxon>
        <taxon>Plagiorchiida</taxon>
        <taxon>Echinostomata</taxon>
        <taxon>Echinostomatoidea</taxon>
        <taxon>Fasciolidae</taxon>
        <taxon>Fasciolopsis</taxon>
    </lineage>
</organism>
<dbReference type="EMBL" id="LUCM01011575">
    <property type="protein sequence ID" value="KAA0183775.1"/>
    <property type="molecule type" value="Genomic_DNA"/>
</dbReference>
<comment type="caution">
    <text evidence="2">The sequence shown here is derived from an EMBL/GenBank/DDBJ whole genome shotgun (WGS) entry which is preliminary data.</text>
</comment>
<evidence type="ECO:0000313" key="3">
    <source>
        <dbReference type="Proteomes" id="UP000728185"/>
    </source>
</evidence>
<proteinExistence type="predicted"/>
<dbReference type="OrthoDB" id="10472460at2759"/>
<sequence>MKNERVNKTPYPGICTYSRPPGFFGLEEDEEQTGPTPSSNPVTITCMVNSGKQNRKSIGHSSRIYCSSEILITNTNSPFGQRKEVGKSHNLPHGHNHDPGPEFTKQSVTNKLFISKMIFDLNRPLDVNLHQIQSCLCSRPPLCSSVRPMRVHFNQSPEINHRSLQYPKSPIRITKAPQRFQTPVIIQMENQKEVP</sequence>
<evidence type="ECO:0000313" key="2">
    <source>
        <dbReference type="EMBL" id="KAA0183775.1"/>
    </source>
</evidence>
<name>A0A8E0RNG7_9TREM</name>
<dbReference type="AlphaFoldDB" id="A0A8E0RNG7"/>
<keyword evidence="3" id="KW-1185">Reference proteome</keyword>
<feature type="region of interest" description="Disordered" evidence="1">
    <location>
        <begin position="78"/>
        <end position="104"/>
    </location>
</feature>
<gene>
    <name evidence="2" type="ORF">FBUS_00283</name>
</gene>
<evidence type="ECO:0000256" key="1">
    <source>
        <dbReference type="SAM" id="MobiDB-lite"/>
    </source>
</evidence>
<accession>A0A8E0RNG7</accession>
<reference evidence="2" key="1">
    <citation type="submission" date="2019-05" db="EMBL/GenBank/DDBJ databases">
        <title>Annotation for the trematode Fasciolopsis buski.</title>
        <authorList>
            <person name="Choi Y.-J."/>
        </authorList>
    </citation>
    <scope>NUCLEOTIDE SEQUENCE</scope>
    <source>
        <strain evidence="2">HT</strain>
        <tissue evidence="2">Whole worm</tissue>
    </source>
</reference>
<dbReference type="Proteomes" id="UP000728185">
    <property type="component" value="Unassembled WGS sequence"/>
</dbReference>
<protein>
    <submittedName>
        <fullName evidence="2">Uncharacterized protein</fullName>
    </submittedName>
</protein>